<dbReference type="GO" id="GO:0000278">
    <property type="term" value="P:mitotic cell cycle"/>
    <property type="evidence" value="ECO:0007669"/>
    <property type="project" value="InterPro"/>
</dbReference>
<dbReference type="GO" id="GO:0046982">
    <property type="term" value="F:protein heterodimerization activity"/>
    <property type="evidence" value="ECO:0007669"/>
    <property type="project" value="InterPro"/>
</dbReference>
<dbReference type="InterPro" id="IPR052484">
    <property type="entry name" value="CENP-W/WIP1"/>
</dbReference>
<evidence type="ECO:0000256" key="5">
    <source>
        <dbReference type="ARBA" id="ARBA00023242"/>
    </source>
</evidence>
<reference evidence="8" key="1">
    <citation type="submission" date="2023-03" db="EMBL/GenBank/DDBJ databases">
        <authorList>
            <person name="Steffen K."/>
            <person name="Cardenas P."/>
        </authorList>
    </citation>
    <scope>NUCLEOTIDE SEQUENCE</scope>
</reference>
<evidence type="ECO:0000256" key="2">
    <source>
        <dbReference type="ARBA" id="ARBA00004629"/>
    </source>
</evidence>
<dbReference type="EMBL" id="CASHTH010000001">
    <property type="protein sequence ID" value="CAI7988556.1"/>
    <property type="molecule type" value="Genomic_DNA"/>
</dbReference>
<evidence type="ECO:0000313" key="9">
    <source>
        <dbReference type="Proteomes" id="UP001174909"/>
    </source>
</evidence>
<keyword evidence="5" id="KW-0539">Nucleus</keyword>
<keyword evidence="9" id="KW-1185">Reference proteome</keyword>
<dbReference type="PANTHER" id="PTHR34832:SF1">
    <property type="entry name" value="CENTROMERE PROTEIN W"/>
    <property type="match status" value="1"/>
</dbReference>
<keyword evidence="3" id="KW-0158">Chromosome</keyword>
<evidence type="ECO:0000256" key="6">
    <source>
        <dbReference type="ARBA" id="ARBA00023328"/>
    </source>
</evidence>
<dbReference type="GO" id="GO:0000776">
    <property type="term" value="C:kinetochore"/>
    <property type="evidence" value="ECO:0007669"/>
    <property type="project" value="UniProtKB-KW"/>
</dbReference>
<keyword evidence="4" id="KW-0995">Kinetochore</keyword>
<evidence type="ECO:0000256" key="1">
    <source>
        <dbReference type="ARBA" id="ARBA00004123"/>
    </source>
</evidence>
<dbReference type="Gene3D" id="1.10.20.10">
    <property type="entry name" value="Histone, subunit A"/>
    <property type="match status" value="1"/>
</dbReference>
<keyword evidence="6" id="KW-0137">Centromere</keyword>
<protein>
    <submittedName>
        <fullName evidence="8">Centromere protein W</fullName>
    </submittedName>
</protein>
<dbReference type="GO" id="GO:0005654">
    <property type="term" value="C:nucleoplasm"/>
    <property type="evidence" value="ECO:0007669"/>
    <property type="project" value="TreeGrafter"/>
</dbReference>
<dbReference type="AlphaFoldDB" id="A0AA35VZJ7"/>
<evidence type="ECO:0000256" key="4">
    <source>
        <dbReference type="ARBA" id="ARBA00022838"/>
    </source>
</evidence>
<comment type="caution">
    <text evidence="8">The sequence shown here is derived from an EMBL/GenBank/DDBJ whole genome shotgun (WGS) entry which is preliminary data.</text>
</comment>
<dbReference type="Proteomes" id="UP001174909">
    <property type="component" value="Unassembled WGS sequence"/>
</dbReference>
<dbReference type="GO" id="GO:0003677">
    <property type="term" value="F:DNA binding"/>
    <property type="evidence" value="ECO:0007669"/>
    <property type="project" value="InterPro"/>
</dbReference>
<evidence type="ECO:0000313" key="8">
    <source>
        <dbReference type="EMBL" id="CAI7988556.1"/>
    </source>
</evidence>
<dbReference type="SMR" id="A0AA35VZJ7"/>
<comment type="subcellular location">
    <subcellularLocation>
        <location evidence="2">Chromosome</location>
        <location evidence="2">Centromere</location>
        <location evidence="2">Kinetochore</location>
    </subcellularLocation>
    <subcellularLocation>
        <location evidence="1">Nucleus</location>
    </subcellularLocation>
</comment>
<dbReference type="InterPro" id="IPR028847">
    <property type="entry name" value="CENP-W"/>
</dbReference>
<comment type="similarity">
    <text evidence="7">Belongs to the CENP-W/WIP1 family.</text>
</comment>
<evidence type="ECO:0000256" key="7">
    <source>
        <dbReference type="ARBA" id="ARBA00038432"/>
    </source>
</evidence>
<dbReference type="CDD" id="cd13732">
    <property type="entry name" value="HFD_CENP-W"/>
    <property type="match status" value="1"/>
</dbReference>
<dbReference type="GO" id="GO:0051382">
    <property type="term" value="P:kinetochore assembly"/>
    <property type="evidence" value="ECO:0007669"/>
    <property type="project" value="InterPro"/>
</dbReference>
<evidence type="ECO:0000256" key="3">
    <source>
        <dbReference type="ARBA" id="ARBA00022454"/>
    </source>
</evidence>
<dbReference type="InterPro" id="IPR009072">
    <property type="entry name" value="Histone-fold"/>
</dbReference>
<accession>A0AA35VZJ7</accession>
<dbReference type="Pfam" id="PF15510">
    <property type="entry name" value="CENP-W"/>
    <property type="match status" value="1"/>
</dbReference>
<proteinExistence type="inferred from homology"/>
<organism evidence="8 9">
    <name type="scientific">Geodia barretti</name>
    <name type="common">Barrett's horny sponge</name>
    <dbReference type="NCBI Taxonomy" id="519541"/>
    <lineage>
        <taxon>Eukaryota</taxon>
        <taxon>Metazoa</taxon>
        <taxon>Porifera</taxon>
        <taxon>Demospongiae</taxon>
        <taxon>Heteroscleromorpha</taxon>
        <taxon>Tetractinellida</taxon>
        <taxon>Astrophorina</taxon>
        <taxon>Geodiidae</taxon>
        <taxon>Geodia</taxon>
    </lineage>
</organism>
<name>A0AA35VZJ7_GEOBA</name>
<dbReference type="PANTHER" id="PTHR34832">
    <property type="entry name" value="CENTROMERE PROTEIN W"/>
    <property type="match status" value="1"/>
</dbReference>
<dbReference type="GO" id="GO:0007059">
    <property type="term" value="P:chromosome segregation"/>
    <property type="evidence" value="ECO:0007669"/>
    <property type="project" value="TreeGrafter"/>
</dbReference>
<sequence length="75" mass="8187">MKRKYPRATLRKIIKGKRSVNLSKSVDIAVFLGLVLALNKLAKAASNKAQEDRETVITSRHIASVAPDILSSLKG</sequence>
<gene>
    <name evidence="8" type="ORF">GBAR_LOCUS11</name>
</gene>